<evidence type="ECO:0000256" key="5">
    <source>
        <dbReference type="SAM" id="MobiDB-lite"/>
    </source>
</evidence>
<name>A0AAF0F4N6_9BASI</name>
<evidence type="ECO:0000313" key="8">
    <source>
        <dbReference type="EMBL" id="WFD40494.1"/>
    </source>
</evidence>
<dbReference type="SMART" id="SM00847">
    <property type="entry name" value="HA2"/>
    <property type="match status" value="1"/>
</dbReference>
<feature type="region of interest" description="Disordered" evidence="5">
    <location>
        <begin position="113"/>
        <end position="143"/>
    </location>
</feature>
<dbReference type="InterPro" id="IPR014001">
    <property type="entry name" value="Helicase_ATP-bd"/>
</dbReference>
<feature type="compositionally biased region" description="Basic residues" evidence="5">
    <location>
        <begin position="129"/>
        <end position="138"/>
    </location>
</feature>
<dbReference type="GO" id="GO:0016787">
    <property type="term" value="F:hydrolase activity"/>
    <property type="evidence" value="ECO:0007669"/>
    <property type="project" value="UniProtKB-KW"/>
</dbReference>
<dbReference type="FunFam" id="1.20.120.1080:FF:000002">
    <property type="entry name" value="Putative ATP-dependent RNA helicase DHX36"/>
    <property type="match status" value="1"/>
</dbReference>
<dbReference type="InterPro" id="IPR027417">
    <property type="entry name" value="P-loop_NTPase"/>
</dbReference>
<sequence>MLDEELSIVGVGDGKSQKEAERAAALHGMLLLLERDFIANPPPGLHTPVTAKKGGELSVNLSDGSPLSVERAREYLDYVLGKAPHVSFFVPNELEDKMRSLYDTIRRSELYAKRPRTTAAYHAQEAPKSQRRDRRTHTTRLTAKQHEEKSERMLQALNEYQVEDRVSHIREQRQSLPVMQKSGDVLVKIELNQVTICMAATGSGKTTQVPQILLDDYILRKQGSRCNIICTQPRRIAAISVAQRVAKERGETVGQSVGYQVRFDHKLAQPNGSITFCTTGVFLRRLQSALGESMNGQPESAETASFLDGITHVVMDEVHERDVETDLLLVVIKRLLAARKQTGKPEIKLVLMSATVDPTLFQNYFAELSANGRPAPVVDIPGRSYPVQKTYLDDTYEHLQSLSLPRNQGGWVWQEKNVRDYIQREIVQQGGIVKGPNGEEKPAVDDLELPYPLIALMIADVLTRSDNGHVLVFLPGWDEIKAVHQILLNTRAQPLLGLPLDDSDAYEIHVLHSSVPVQDQQAVFEPVRHEKLRRIILSTNIAETSITIPDVVYVIDSGRVKEKRYDPERRLSSLVSAWVGTSNLNQRAGRAGRHRPGEYYGVLSRARYDCLAVNQMVEMKRVDLSNVVMHIKALEIPGMSVEDVLAAAIEPPAPERVKAAMQDLERIGALDYHQTLTSLGKVLLQLPLDVSIGKMCLYGAFFRCLDPVLTLAAILTNRDPFMAPAHLKKEANIIKDSFCPVMFRSDPLCVLNAFYEWTRLQEVSSSQASRFLNTNMISRPTMMQIQQVKQSLFQSLEKADIIKVIRSSTSMTAKYRRRIRETDPEFNINSKSTPLLCALIAVANSPNFAIRAGEKSFRTSQDKSCFVHPSSVCHAKFFKDKPEAALAGNEKDIFAFSEKIRNTSTQTSSSSGNAMTFLRTCTRLDPLTYMLFGASEARALGHGLECDNWLPVTGSYDALDNLERLKSIMDVCVLRVLEGIGKRRTKPEAPTPKSAESPLTTVSPADLPSGELLQAANTTLASWNSDEEDGEDNLDNLLQNDAQLDRSLSSRELEELESLTTGIVQILDGYAVDRAWEKEA</sequence>
<dbReference type="CDD" id="cd18791">
    <property type="entry name" value="SF2_C_RHA"/>
    <property type="match status" value="1"/>
</dbReference>
<dbReference type="PROSITE" id="PS51194">
    <property type="entry name" value="HELICASE_CTER"/>
    <property type="match status" value="1"/>
</dbReference>
<evidence type="ECO:0000256" key="1">
    <source>
        <dbReference type="ARBA" id="ARBA00022741"/>
    </source>
</evidence>
<dbReference type="FunFam" id="3.40.50.300:FF:001714">
    <property type="entry name" value="ATP-dependent DEAD/H RNA helicase, putative"/>
    <property type="match status" value="1"/>
</dbReference>
<keyword evidence="1" id="KW-0547">Nucleotide-binding</keyword>
<accession>A0AAF0F4N6</accession>
<keyword evidence="3 8" id="KW-0347">Helicase</keyword>
<dbReference type="CDD" id="cd17917">
    <property type="entry name" value="DEXHc_RHA-like"/>
    <property type="match status" value="1"/>
</dbReference>
<dbReference type="GO" id="GO:0003724">
    <property type="term" value="F:RNA helicase activity"/>
    <property type="evidence" value="ECO:0007669"/>
    <property type="project" value="UniProtKB-EC"/>
</dbReference>
<evidence type="ECO:0000313" key="9">
    <source>
        <dbReference type="Proteomes" id="UP001217754"/>
    </source>
</evidence>
<protein>
    <submittedName>
        <fullName evidence="8">RNA helicase</fullName>
        <ecNumber evidence="8">3.6.4.13</ecNumber>
    </submittedName>
</protein>
<dbReference type="InterPro" id="IPR011545">
    <property type="entry name" value="DEAD/DEAH_box_helicase_dom"/>
</dbReference>
<dbReference type="SMART" id="SM00490">
    <property type="entry name" value="HELICc"/>
    <property type="match status" value="1"/>
</dbReference>
<dbReference type="SUPFAM" id="SSF52540">
    <property type="entry name" value="P-loop containing nucleoside triphosphate hydrolases"/>
    <property type="match status" value="1"/>
</dbReference>
<evidence type="ECO:0000259" key="6">
    <source>
        <dbReference type="PROSITE" id="PS51192"/>
    </source>
</evidence>
<dbReference type="Gene3D" id="3.40.50.300">
    <property type="entry name" value="P-loop containing nucleotide triphosphate hydrolases"/>
    <property type="match status" value="2"/>
</dbReference>
<reference evidence="8" key="1">
    <citation type="submission" date="2023-03" db="EMBL/GenBank/DDBJ databases">
        <title>Mating type loci evolution in Malassezia.</title>
        <authorList>
            <person name="Coelho M.A."/>
        </authorList>
    </citation>
    <scope>NUCLEOTIDE SEQUENCE</scope>
    <source>
        <strain evidence="8">CBS 9431</strain>
    </source>
</reference>
<dbReference type="Pfam" id="PF00271">
    <property type="entry name" value="Helicase_C"/>
    <property type="match status" value="1"/>
</dbReference>
<dbReference type="Gene3D" id="1.20.120.1080">
    <property type="match status" value="1"/>
</dbReference>
<dbReference type="Pfam" id="PF00270">
    <property type="entry name" value="DEAD"/>
    <property type="match status" value="1"/>
</dbReference>
<feature type="domain" description="Helicase ATP-binding" evidence="6">
    <location>
        <begin position="186"/>
        <end position="374"/>
    </location>
</feature>
<evidence type="ECO:0000256" key="3">
    <source>
        <dbReference type="ARBA" id="ARBA00022806"/>
    </source>
</evidence>
<evidence type="ECO:0000256" key="2">
    <source>
        <dbReference type="ARBA" id="ARBA00022801"/>
    </source>
</evidence>
<dbReference type="InterPro" id="IPR001650">
    <property type="entry name" value="Helicase_C-like"/>
</dbReference>
<keyword evidence="9" id="KW-1185">Reference proteome</keyword>
<feature type="domain" description="Helicase C-terminal" evidence="7">
    <location>
        <begin position="457"/>
        <end position="635"/>
    </location>
</feature>
<keyword evidence="2 8" id="KW-0378">Hydrolase</keyword>
<evidence type="ECO:0000259" key="7">
    <source>
        <dbReference type="PROSITE" id="PS51194"/>
    </source>
</evidence>
<dbReference type="AlphaFoldDB" id="A0AAF0F4N6"/>
<dbReference type="InterPro" id="IPR007502">
    <property type="entry name" value="Helicase-assoc_dom"/>
</dbReference>
<dbReference type="EC" id="3.6.4.13" evidence="8"/>
<proteinExistence type="predicted"/>
<dbReference type="PANTHER" id="PTHR18934:SF203">
    <property type="entry name" value="ATP-DEPENDENT RNA HELICASE A"/>
    <property type="match status" value="1"/>
</dbReference>
<feature type="region of interest" description="Disordered" evidence="5">
    <location>
        <begin position="984"/>
        <end position="1007"/>
    </location>
</feature>
<keyword evidence="4" id="KW-0067">ATP-binding</keyword>
<dbReference type="Proteomes" id="UP001217754">
    <property type="component" value="Chromosome 6"/>
</dbReference>
<dbReference type="GeneID" id="85227131"/>
<dbReference type="PROSITE" id="PS51192">
    <property type="entry name" value="HELICASE_ATP_BIND_1"/>
    <property type="match status" value="1"/>
</dbReference>
<dbReference type="FunFam" id="3.40.50.300:FF:001627">
    <property type="entry name" value="Nuclear DNA helicase II"/>
    <property type="match status" value="1"/>
</dbReference>
<dbReference type="GO" id="GO:0005524">
    <property type="term" value="F:ATP binding"/>
    <property type="evidence" value="ECO:0007669"/>
    <property type="project" value="UniProtKB-KW"/>
</dbReference>
<dbReference type="RefSeq" id="XP_060123391.1">
    <property type="nucleotide sequence ID" value="XM_060267408.1"/>
</dbReference>
<dbReference type="EMBL" id="CP119963">
    <property type="protein sequence ID" value="WFD40494.1"/>
    <property type="molecule type" value="Genomic_DNA"/>
</dbReference>
<evidence type="ECO:0000256" key="4">
    <source>
        <dbReference type="ARBA" id="ARBA00022840"/>
    </source>
</evidence>
<organism evidence="8 9">
    <name type="scientific">Malassezia japonica</name>
    <dbReference type="NCBI Taxonomy" id="223818"/>
    <lineage>
        <taxon>Eukaryota</taxon>
        <taxon>Fungi</taxon>
        <taxon>Dikarya</taxon>
        <taxon>Basidiomycota</taxon>
        <taxon>Ustilaginomycotina</taxon>
        <taxon>Malasseziomycetes</taxon>
        <taxon>Malasseziales</taxon>
        <taxon>Malasseziaceae</taxon>
        <taxon>Malassezia</taxon>
    </lineage>
</organism>
<gene>
    <name evidence="8" type="ORF">MJAP1_003480</name>
</gene>
<dbReference type="GO" id="GO:0003723">
    <property type="term" value="F:RNA binding"/>
    <property type="evidence" value="ECO:0007669"/>
    <property type="project" value="TreeGrafter"/>
</dbReference>
<dbReference type="SMART" id="SM00487">
    <property type="entry name" value="DEXDc"/>
    <property type="match status" value="1"/>
</dbReference>
<dbReference type="PANTHER" id="PTHR18934">
    <property type="entry name" value="ATP-DEPENDENT RNA HELICASE"/>
    <property type="match status" value="1"/>
</dbReference>
<dbReference type="Pfam" id="PF21010">
    <property type="entry name" value="HA2_C"/>
    <property type="match status" value="1"/>
</dbReference>